<sequence length="123" mass="14297">MANFTEEQLIQLKAALHKRYLHLQKEIRNELAHTQDISDSELAEYVNNIPDDIDTALVDRQINEMRELEMSMKYLSELEFGDCIDCGNEVGFERLLVYPSAQRCIQCQTQYEKAFPHESSPSL</sequence>
<evidence type="ECO:0000313" key="6">
    <source>
        <dbReference type="EMBL" id="PTQ86144.1"/>
    </source>
</evidence>
<proteinExistence type="predicted"/>
<dbReference type="SUPFAM" id="SSF109635">
    <property type="entry name" value="DnaK suppressor protein DksA, alpha-hairpin domain"/>
    <property type="match status" value="1"/>
</dbReference>
<evidence type="ECO:0000313" key="8">
    <source>
        <dbReference type="EMBL" id="SEP77880.1"/>
    </source>
</evidence>
<dbReference type="Proteomes" id="UP000181998">
    <property type="component" value="Unassembled WGS sequence"/>
</dbReference>
<evidence type="ECO:0000256" key="1">
    <source>
        <dbReference type="ARBA" id="ARBA00022723"/>
    </source>
</evidence>
<keyword evidence="3" id="KW-0862">Zinc</keyword>
<dbReference type="AlphaFoldDB" id="A0A0S3AHW3"/>
<feature type="zinc finger region" description="dksA C4-type" evidence="4">
    <location>
        <begin position="83"/>
        <end position="107"/>
    </location>
</feature>
<feature type="domain" description="Zinc finger DksA/TraR C4-type" evidence="5">
    <location>
        <begin position="80"/>
        <end position="113"/>
    </location>
</feature>
<protein>
    <submittedName>
        <fullName evidence="6">TraR/DksA family transcriptional regulator</fullName>
    </submittedName>
    <submittedName>
        <fullName evidence="7">Transcriptional regulator, TraR/DksA family</fullName>
    </submittedName>
</protein>
<reference evidence="9 12" key="3">
    <citation type="submission" date="2017-09" db="EMBL/GenBank/DDBJ databases">
        <authorList>
            <person name="Ehlers B."/>
            <person name="Leendertz F.H."/>
        </authorList>
    </citation>
    <scope>NUCLEOTIDE SEQUENCE [LARGE SCALE GENOMIC DNA]</scope>
    <source>
        <strain evidence="9 12">Nm42</strain>
    </source>
</reference>
<evidence type="ECO:0000256" key="4">
    <source>
        <dbReference type="PROSITE-ProRule" id="PRU00510"/>
    </source>
</evidence>
<dbReference type="Proteomes" id="UP000244110">
    <property type="component" value="Unassembled WGS sequence"/>
</dbReference>
<accession>A0A0S3AHW3</accession>
<dbReference type="EMBL" id="OCMU01000001">
    <property type="protein sequence ID" value="SOD18631.1"/>
    <property type="molecule type" value="Genomic_DNA"/>
</dbReference>
<dbReference type="Pfam" id="PF01258">
    <property type="entry name" value="zf-dskA_traR"/>
    <property type="match status" value="1"/>
</dbReference>
<dbReference type="SUPFAM" id="SSF57716">
    <property type="entry name" value="Glucocorticoid receptor-like (DNA-binding domain)"/>
    <property type="match status" value="1"/>
</dbReference>
<dbReference type="KEGG" id="nur:ATY38_05625"/>
<dbReference type="PROSITE" id="PS51128">
    <property type="entry name" value="ZF_DKSA_2"/>
    <property type="match status" value="1"/>
</dbReference>
<dbReference type="PANTHER" id="PTHR33823">
    <property type="entry name" value="RNA POLYMERASE-BINDING TRANSCRIPTION FACTOR DKSA-RELATED"/>
    <property type="match status" value="1"/>
</dbReference>
<keyword evidence="2" id="KW-0863">Zinc-finger</keyword>
<dbReference type="InterPro" id="IPR037187">
    <property type="entry name" value="DnaK_N"/>
</dbReference>
<evidence type="ECO:0000259" key="5">
    <source>
        <dbReference type="Pfam" id="PF01258"/>
    </source>
</evidence>
<dbReference type="EMBL" id="FOFX01000004">
    <property type="protein sequence ID" value="SEP77880.1"/>
    <property type="molecule type" value="Genomic_DNA"/>
</dbReference>
<evidence type="ECO:0000313" key="7">
    <source>
        <dbReference type="EMBL" id="SDT84312.1"/>
    </source>
</evidence>
<evidence type="ECO:0000256" key="3">
    <source>
        <dbReference type="ARBA" id="ARBA00022833"/>
    </source>
</evidence>
<evidence type="ECO:0000256" key="2">
    <source>
        <dbReference type="ARBA" id="ARBA00022771"/>
    </source>
</evidence>
<evidence type="ECO:0000313" key="11">
    <source>
        <dbReference type="Proteomes" id="UP000182882"/>
    </source>
</evidence>
<dbReference type="EMBL" id="QAOL01000011">
    <property type="protein sequence ID" value="PTQ86144.1"/>
    <property type="molecule type" value="Genomic_DNA"/>
</dbReference>
<evidence type="ECO:0000313" key="12">
    <source>
        <dbReference type="Proteomes" id="UP000219335"/>
    </source>
</evidence>
<keyword evidence="11" id="KW-1185">Reference proteome</keyword>
<evidence type="ECO:0000313" key="10">
    <source>
        <dbReference type="Proteomes" id="UP000181998"/>
    </source>
</evidence>
<dbReference type="InterPro" id="IPR000962">
    <property type="entry name" value="Znf_DskA_TraR"/>
</dbReference>
<dbReference type="STRING" id="44577.ATY38_05625"/>
<dbReference type="Gene3D" id="1.20.120.910">
    <property type="entry name" value="DksA, coiled-coil domain"/>
    <property type="match status" value="1"/>
</dbReference>
<dbReference type="RefSeq" id="WP_062558447.1">
    <property type="nucleotide sequence ID" value="NZ_CP013341.1"/>
</dbReference>
<evidence type="ECO:0000313" key="9">
    <source>
        <dbReference type="EMBL" id="SOD18631.1"/>
    </source>
</evidence>
<organism evidence="6 13">
    <name type="scientific">Nitrosomonas ureae</name>
    <dbReference type="NCBI Taxonomy" id="44577"/>
    <lineage>
        <taxon>Bacteria</taxon>
        <taxon>Pseudomonadati</taxon>
        <taxon>Pseudomonadota</taxon>
        <taxon>Betaproteobacteria</taxon>
        <taxon>Nitrosomonadales</taxon>
        <taxon>Nitrosomonadaceae</taxon>
        <taxon>Nitrosomonas</taxon>
    </lineage>
</organism>
<dbReference type="OrthoDB" id="9811543at2"/>
<reference evidence="10 11" key="2">
    <citation type="submission" date="2016-10" db="EMBL/GenBank/DDBJ databases">
        <authorList>
            <person name="Varghese N."/>
            <person name="Submissions S."/>
        </authorList>
    </citation>
    <scope>NUCLEOTIDE SEQUENCE [LARGE SCALE GENOMIC DNA]</scope>
    <source>
        <strain evidence="11">Nm10</strain>
        <strain evidence="10">Nm9</strain>
    </source>
</reference>
<reference evidence="6 13" key="4">
    <citation type="submission" date="2018-04" db="EMBL/GenBank/DDBJ databases">
        <title>Active sludge and wastewater microbial communities from Klosterneuburg, Austria.</title>
        <authorList>
            <person name="Wagner M."/>
        </authorList>
    </citation>
    <scope>NUCLEOTIDE SEQUENCE [LARGE SCALE GENOMIC DNA]</scope>
    <source>
        <strain evidence="6 13">Nm4</strain>
    </source>
</reference>
<dbReference type="EMBL" id="FNLN01000001">
    <property type="protein sequence ID" value="SDT84312.1"/>
    <property type="molecule type" value="Genomic_DNA"/>
</dbReference>
<gene>
    <name evidence="6" type="ORF">C8R28_101162</name>
    <name evidence="7" type="ORF">SAMN05216406_101217</name>
    <name evidence="8" type="ORF">SAMN05421510_100451</name>
    <name evidence="9" type="ORF">SAMN06297164_1770</name>
</gene>
<reference evidence="7" key="1">
    <citation type="submission" date="2016-10" db="EMBL/GenBank/DDBJ databases">
        <authorList>
            <person name="de Groot N.N."/>
        </authorList>
    </citation>
    <scope>NUCLEOTIDE SEQUENCE [LARGE SCALE GENOMIC DNA]</scope>
    <source>
        <strain evidence="7">Nm10</strain>
        <strain evidence="8">Nm9</strain>
    </source>
</reference>
<dbReference type="PANTHER" id="PTHR33823:SF4">
    <property type="entry name" value="GENERAL STRESS PROTEIN 16O"/>
    <property type="match status" value="1"/>
</dbReference>
<evidence type="ECO:0000313" key="13">
    <source>
        <dbReference type="Proteomes" id="UP000244110"/>
    </source>
</evidence>
<dbReference type="GO" id="GO:0008270">
    <property type="term" value="F:zinc ion binding"/>
    <property type="evidence" value="ECO:0007669"/>
    <property type="project" value="UniProtKB-KW"/>
</dbReference>
<dbReference type="Proteomes" id="UP000219335">
    <property type="component" value="Unassembled WGS sequence"/>
</dbReference>
<name>A0A0S3AHW3_9PROT</name>
<keyword evidence="1" id="KW-0479">Metal-binding</keyword>
<dbReference type="Proteomes" id="UP000182882">
    <property type="component" value="Unassembled WGS sequence"/>
</dbReference>